<keyword evidence="3" id="KW-1185">Reference proteome</keyword>
<evidence type="ECO:0000313" key="2">
    <source>
        <dbReference type="EMBL" id="SFI76010.1"/>
    </source>
</evidence>
<dbReference type="Proteomes" id="UP000199559">
    <property type="component" value="Unassembled WGS sequence"/>
</dbReference>
<protein>
    <recommendedName>
        <fullName evidence="4">Deoxyribose-phosphate aldolase</fullName>
    </recommendedName>
</protein>
<accession>A0A1I3KUF7</accession>
<feature type="signal peptide" evidence="1">
    <location>
        <begin position="1"/>
        <end position="21"/>
    </location>
</feature>
<dbReference type="RefSeq" id="WP_090837596.1">
    <property type="nucleotide sequence ID" value="NZ_FORM01000002.1"/>
</dbReference>
<reference evidence="3" key="1">
    <citation type="submission" date="2016-10" db="EMBL/GenBank/DDBJ databases">
        <authorList>
            <person name="Varghese N."/>
            <person name="Submissions S."/>
        </authorList>
    </citation>
    <scope>NUCLEOTIDE SEQUENCE [LARGE SCALE GENOMIC DNA]</scope>
    <source>
        <strain evidence="3">DSM 28881</strain>
    </source>
</reference>
<keyword evidence="1" id="KW-0732">Signal</keyword>
<dbReference type="Pfam" id="PF20113">
    <property type="entry name" value="DUF6503"/>
    <property type="match status" value="1"/>
</dbReference>
<organism evidence="2 3">
    <name type="scientific">Olleya namhaensis</name>
    <dbReference type="NCBI Taxonomy" id="1144750"/>
    <lineage>
        <taxon>Bacteria</taxon>
        <taxon>Pseudomonadati</taxon>
        <taxon>Bacteroidota</taxon>
        <taxon>Flavobacteriia</taxon>
        <taxon>Flavobacteriales</taxon>
        <taxon>Flavobacteriaceae</taxon>
    </lineage>
</organism>
<evidence type="ECO:0000256" key="1">
    <source>
        <dbReference type="SAM" id="SignalP"/>
    </source>
</evidence>
<gene>
    <name evidence="2" type="ORF">SAMN05443431_102120</name>
</gene>
<evidence type="ECO:0008006" key="4">
    <source>
        <dbReference type="Google" id="ProtNLM"/>
    </source>
</evidence>
<dbReference type="EMBL" id="FORM01000002">
    <property type="protein sequence ID" value="SFI76010.1"/>
    <property type="molecule type" value="Genomic_DNA"/>
</dbReference>
<dbReference type="AlphaFoldDB" id="A0A1I3KUF7"/>
<evidence type="ECO:0000313" key="3">
    <source>
        <dbReference type="Proteomes" id="UP000199559"/>
    </source>
</evidence>
<dbReference type="PROSITE" id="PS51257">
    <property type="entry name" value="PROKAR_LIPOPROTEIN"/>
    <property type="match status" value="1"/>
</dbReference>
<proteinExistence type="predicted"/>
<dbReference type="InterPro" id="IPR045444">
    <property type="entry name" value="DUF6503"/>
</dbReference>
<dbReference type="STRING" id="1144750.SAMN05443431_102120"/>
<feature type="chain" id="PRO_5011464407" description="Deoxyribose-phosphate aldolase" evidence="1">
    <location>
        <begin position="22"/>
        <end position="267"/>
    </location>
</feature>
<name>A0A1I3KUF7_9FLAO</name>
<sequence>MTTLKSVILFLSLVLITSCNTKDKNKTETITTKPTTTTPVVTLSKAQKLLNQTILAHGGDLYNTAHYAFSFRGIEYQFKNNGTDYTYIKSYKKKSDSIKDVLKNNVFTRTINNKSVALSDKDIAIGTGAINSVIYFATLPYKLNDKAVNSTYVESLTIKDQNYDAIKVTFNEAGGGQDHDDQFYYWINIDTKKIDYLAYSYNVNDGGVRFRSAYSPRVIDGITFQDYINYEAKVGTPLKDLPVLFEAGQLKELSKIKTENIINLNKN</sequence>